<proteinExistence type="predicted"/>
<dbReference type="Proteomes" id="UP000018855">
    <property type="component" value="Unassembled WGS sequence"/>
</dbReference>
<feature type="non-terminal residue" evidence="2">
    <location>
        <position position="21"/>
    </location>
</feature>
<feature type="region of interest" description="Disordered" evidence="1">
    <location>
        <begin position="1"/>
        <end position="21"/>
    </location>
</feature>
<protein>
    <submittedName>
        <fullName evidence="2">Uncharacterized protein</fullName>
    </submittedName>
</protein>
<evidence type="ECO:0000313" key="2">
    <source>
        <dbReference type="EMBL" id="ETJ01980.1"/>
    </source>
</evidence>
<evidence type="ECO:0000313" key="3">
    <source>
        <dbReference type="Proteomes" id="UP000018855"/>
    </source>
</evidence>
<comment type="caution">
    <text evidence="2">The sequence shown here is derived from an EMBL/GenBank/DDBJ whole genome shotgun (WGS) entry which is preliminary data.</text>
</comment>
<sequence length="21" mass="2361">MYKRRTNGTVLYGTPAKGLPH</sequence>
<dbReference type="AlphaFoldDB" id="W1VAV3"/>
<gene>
    <name evidence="2" type="ORF">Q619_VDC00051G0002</name>
</gene>
<name>W1VAV3_9FIRM</name>
<accession>W1VAV3</accession>
<dbReference type="EMBL" id="AZMJ01000051">
    <property type="protein sequence ID" value="ETJ01980.1"/>
    <property type="molecule type" value="Genomic_DNA"/>
</dbReference>
<reference evidence="2 3" key="1">
    <citation type="submission" date="2013-12" db="EMBL/GenBank/DDBJ databases">
        <title>A Varibaculum cambriense genome reconstructed from a premature infant gut community with otherwise low bacterial novelty that shifts toward anaerobic metabolism during the third week of life.</title>
        <authorList>
            <person name="Brown C.T."/>
            <person name="Sharon I."/>
            <person name="Thomas B.C."/>
            <person name="Castelle C.J."/>
            <person name="Morowitz M.J."/>
            <person name="Banfield J.F."/>
        </authorList>
    </citation>
    <scope>NUCLEOTIDE SEQUENCE [LARGE SCALE GENOMIC DNA]</scope>
    <source>
        <strain evidence="3">DORA_11</strain>
    </source>
</reference>
<evidence type="ECO:0000256" key="1">
    <source>
        <dbReference type="SAM" id="MobiDB-lite"/>
    </source>
</evidence>
<organism evidence="2 3">
    <name type="scientific">Veillonella dispar DORA_11</name>
    <dbReference type="NCBI Taxonomy" id="1403949"/>
    <lineage>
        <taxon>Bacteria</taxon>
        <taxon>Bacillati</taxon>
        <taxon>Bacillota</taxon>
        <taxon>Negativicutes</taxon>
        <taxon>Veillonellales</taxon>
        <taxon>Veillonellaceae</taxon>
        <taxon>Veillonella</taxon>
    </lineage>
</organism>